<organism evidence="3 4">
    <name type="scientific">Natribaculum luteum</name>
    <dbReference type="NCBI Taxonomy" id="1586232"/>
    <lineage>
        <taxon>Archaea</taxon>
        <taxon>Methanobacteriati</taxon>
        <taxon>Methanobacteriota</taxon>
        <taxon>Stenosarchaea group</taxon>
        <taxon>Halobacteria</taxon>
        <taxon>Halobacteriales</taxon>
        <taxon>Natrialbaceae</taxon>
        <taxon>Natribaculum</taxon>
    </lineage>
</organism>
<comment type="similarity">
    <text evidence="1">Belongs to the universal stress protein A family.</text>
</comment>
<reference evidence="3 4" key="1">
    <citation type="journal article" date="2014" name="Int. J. Syst. Evol. Microbiol.">
        <title>Complete genome sequence of Corynebacterium casei LMG S-19264T (=DSM 44701T), isolated from a smear-ripened cheese.</title>
        <authorList>
            <consortium name="US DOE Joint Genome Institute (JGI-PGF)"/>
            <person name="Walter F."/>
            <person name="Albersmeier A."/>
            <person name="Kalinowski J."/>
            <person name="Ruckert C."/>
        </authorList>
    </citation>
    <scope>NUCLEOTIDE SEQUENCE [LARGE SCALE GENOMIC DNA]</scope>
    <source>
        <strain evidence="3 4">IBRC-M 10912</strain>
    </source>
</reference>
<dbReference type="CDD" id="cd00293">
    <property type="entry name" value="USP-like"/>
    <property type="match status" value="2"/>
</dbReference>
<evidence type="ECO:0000259" key="2">
    <source>
        <dbReference type="Pfam" id="PF00582"/>
    </source>
</evidence>
<dbReference type="GeneID" id="71855423"/>
<feature type="domain" description="UspA" evidence="2">
    <location>
        <begin position="1"/>
        <end position="126"/>
    </location>
</feature>
<dbReference type="SUPFAM" id="SSF52402">
    <property type="entry name" value="Adenine nucleotide alpha hydrolases-like"/>
    <property type="match status" value="2"/>
</dbReference>
<feature type="domain" description="UspA" evidence="2">
    <location>
        <begin position="138"/>
        <end position="268"/>
    </location>
</feature>
<dbReference type="AlphaFoldDB" id="A0ABD5P2K9"/>
<dbReference type="Proteomes" id="UP001595821">
    <property type="component" value="Unassembled WGS sequence"/>
</dbReference>
<accession>A0ABD5P2K9</accession>
<dbReference type="PANTHER" id="PTHR46268:SF6">
    <property type="entry name" value="UNIVERSAL STRESS PROTEIN UP12"/>
    <property type="match status" value="1"/>
</dbReference>
<dbReference type="Pfam" id="PF00582">
    <property type="entry name" value="Usp"/>
    <property type="match status" value="2"/>
</dbReference>
<evidence type="ECO:0000313" key="3">
    <source>
        <dbReference type="EMBL" id="MFC4248238.1"/>
    </source>
</evidence>
<dbReference type="InterPro" id="IPR006015">
    <property type="entry name" value="Universal_stress_UspA"/>
</dbReference>
<dbReference type="RefSeq" id="WP_246969534.1">
    <property type="nucleotide sequence ID" value="NZ_CP095397.1"/>
</dbReference>
<dbReference type="PRINTS" id="PR01438">
    <property type="entry name" value="UNVRSLSTRESS"/>
</dbReference>
<protein>
    <submittedName>
        <fullName evidence="3">Universal stress protein</fullName>
    </submittedName>
</protein>
<proteinExistence type="inferred from homology"/>
<evidence type="ECO:0000313" key="4">
    <source>
        <dbReference type="Proteomes" id="UP001595821"/>
    </source>
</evidence>
<sequence length="272" mass="28760">MYEDVLVATDGSDVATTAATQGIAIADAVGATVHVVSVVATRSDTDRSRHEAFVESVASDAADAGCPVESVVREGRPAREILAYADEEDVDLLAMGTHGRTGIRQTLLGSVALEVIRQARLPVLTVSADASDVPREIDDVLVATDGWSGSAAATGQALALADTFDARLHALYAVDVSPALDGVLESFEEHGKQTTMDVVDRARERGIEATRTVERGEPHETILAYADEEDVDLLVIGTESKSTIERLVIGSVSQRVVPNATTPVLTVRTLEE</sequence>
<dbReference type="InterPro" id="IPR006016">
    <property type="entry name" value="UspA"/>
</dbReference>
<evidence type="ECO:0000256" key="1">
    <source>
        <dbReference type="ARBA" id="ARBA00008791"/>
    </source>
</evidence>
<dbReference type="PANTHER" id="PTHR46268">
    <property type="entry name" value="STRESS RESPONSE PROTEIN NHAX"/>
    <property type="match status" value="1"/>
</dbReference>
<dbReference type="Gene3D" id="3.40.50.620">
    <property type="entry name" value="HUPs"/>
    <property type="match status" value="2"/>
</dbReference>
<gene>
    <name evidence="3" type="ORF">ACFOZ7_15090</name>
</gene>
<dbReference type="InterPro" id="IPR014729">
    <property type="entry name" value="Rossmann-like_a/b/a_fold"/>
</dbReference>
<dbReference type="EMBL" id="JBHSDJ010000118">
    <property type="protein sequence ID" value="MFC4248238.1"/>
    <property type="molecule type" value="Genomic_DNA"/>
</dbReference>
<name>A0ABD5P2K9_9EURY</name>
<comment type="caution">
    <text evidence="3">The sequence shown here is derived from an EMBL/GenBank/DDBJ whole genome shotgun (WGS) entry which is preliminary data.</text>
</comment>